<evidence type="ECO:0000313" key="3">
    <source>
        <dbReference type="Proteomes" id="UP001153620"/>
    </source>
</evidence>
<name>A0A9N9S1V5_9DIPT</name>
<accession>A0A9N9S1V5</accession>
<dbReference type="AlphaFoldDB" id="A0A9N9S1V5"/>
<dbReference type="Proteomes" id="UP001153620">
    <property type="component" value="Chromosome 3"/>
</dbReference>
<proteinExistence type="predicted"/>
<keyword evidence="3" id="KW-1185">Reference proteome</keyword>
<gene>
    <name evidence="2" type="ORF">CHIRRI_LOCUS10487</name>
</gene>
<feature type="compositionally biased region" description="Basic and acidic residues" evidence="1">
    <location>
        <begin position="1"/>
        <end position="10"/>
    </location>
</feature>
<organism evidence="2 3">
    <name type="scientific">Chironomus riparius</name>
    <dbReference type="NCBI Taxonomy" id="315576"/>
    <lineage>
        <taxon>Eukaryota</taxon>
        <taxon>Metazoa</taxon>
        <taxon>Ecdysozoa</taxon>
        <taxon>Arthropoda</taxon>
        <taxon>Hexapoda</taxon>
        <taxon>Insecta</taxon>
        <taxon>Pterygota</taxon>
        <taxon>Neoptera</taxon>
        <taxon>Endopterygota</taxon>
        <taxon>Diptera</taxon>
        <taxon>Nematocera</taxon>
        <taxon>Chironomoidea</taxon>
        <taxon>Chironomidae</taxon>
        <taxon>Chironominae</taxon>
        <taxon>Chironomus</taxon>
    </lineage>
</organism>
<protein>
    <submittedName>
        <fullName evidence="2">Uncharacterized protein</fullName>
    </submittedName>
</protein>
<reference evidence="2" key="2">
    <citation type="submission" date="2022-10" db="EMBL/GenBank/DDBJ databases">
        <authorList>
            <consortium name="ENA_rothamsted_submissions"/>
            <consortium name="culmorum"/>
            <person name="King R."/>
        </authorList>
    </citation>
    <scope>NUCLEOTIDE SEQUENCE</scope>
</reference>
<dbReference type="EMBL" id="OU895879">
    <property type="protein sequence ID" value="CAG9807641.1"/>
    <property type="molecule type" value="Genomic_DNA"/>
</dbReference>
<dbReference type="OrthoDB" id="7800361at2759"/>
<feature type="region of interest" description="Disordered" evidence="1">
    <location>
        <begin position="1"/>
        <end position="48"/>
    </location>
</feature>
<sequence>MPESPTRENIHSPNPIPNQTPKSSARKHYQLTPTDEETSPKKPCHNMSLSDKDLKNFMDEMRNQMTSMSQRMDEWNRNFDCKIDSLIADVNLVKKDLEDVRGEVINLEVDNLEIHKKMQSHDSQINAINQILLEKQITMVNIATTINEDKFLEDMNKWSNNILKDTLMSHNFSSNEKYKSKSAHLHFNTSNDKKKFLSFLKTKQKDANNKYIPVLNENIFTLKDSDVNRAKAIEFRTPMTYINRGIFNKARDAKKKNAAIEGVWISNGTIKIRIKNKKPVQINEIEQLKDLFSSNNIQLPME</sequence>
<evidence type="ECO:0000256" key="1">
    <source>
        <dbReference type="SAM" id="MobiDB-lite"/>
    </source>
</evidence>
<reference evidence="2" key="1">
    <citation type="submission" date="2022-01" db="EMBL/GenBank/DDBJ databases">
        <authorList>
            <person name="King R."/>
        </authorList>
    </citation>
    <scope>NUCLEOTIDE SEQUENCE</scope>
</reference>
<evidence type="ECO:0000313" key="2">
    <source>
        <dbReference type="EMBL" id="CAG9807641.1"/>
    </source>
</evidence>